<accession>A0A439CRW1</accession>
<feature type="compositionally biased region" description="Basic and acidic residues" evidence="1">
    <location>
        <begin position="1"/>
        <end position="21"/>
    </location>
</feature>
<sequence>MGCHISKETEKSADQRRDAPRRVRKIQKPRTAKAPRRVMIPRPRQKARRRTPEPEHPVMTEGELDELYAIIERPLRLRPAPMDP</sequence>
<gene>
    <name evidence="2" type="ORF">EKO27_g10181</name>
</gene>
<evidence type="ECO:0000313" key="3">
    <source>
        <dbReference type="Proteomes" id="UP000286045"/>
    </source>
</evidence>
<dbReference type="Proteomes" id="UP000286045">
    <property type="component" value="Unassembled WGS sequence"/>
</dbReference>
<comment type="caution">
    <text evidence="2">The sequence shown here is derived from an EMBL/GenBank/DDBJ whole genome shotgun (WGS) entry which is preliminary data.</text>
</comment>
<organism evidence="2 3">
    <name type="scientific">Xylaria grammica</name>
    <dbReference type="NCBI Taxonomy" id="363999"/>
    <lineage>
        <taxon>Eukaryota</taxon>
        <taxon>Fungi</taxon>
        <taxon>Dikarya</taxon>
        <taxon>Ascomycota</taxon>
        <taxon>Pezizomycotina</taxon>
        <taxon>Sordariomycetes</taxon>
        <taxon>Xylariomycetidae</taxon>
        <taxon>Xylariales</taxon>
        <taxon>Xylariaceae</taxon>
        <taxon>Xylaria</taxon>
    </lineage>
</organism>
<dbReference type="AlphaFoldDB" id="A0A439CRW1"/>
<reference evidence="2 3" key="1">
    <citation type="submission" date="2018-12" db="EMBL/GenBank/DDBJ databases">
        <title>Draft genome sequence of Xylaria grammica IHI A82.</title>
        <authorList>
            <person name="Buettner E."/>
            <person name="Kellner H."/>
        </authorList>
    </citation>
    <scope>NUCLEOTIDE SEQUENCE [LARGE SCALE GENOMIC DNA]</scope>
    <source>
        <strain evidence="2 3">IHI A82</strain>
    </source>
</reference>
<feature type="compositionally biased region" description="Basic residues" evidence="1">
    <location>
        <begin position="22"/>
        <end position="36"/>
    </location>
</feature>
<feature type="region of interest" description="Disordered" evidence="1">
    <location>
        <begin position="1"/>
        <end position="62"/>
    </location>
</feature>
<protein>
    <submittedName>
        <fullName evidence="2">Uncharacterized protein</fullName>
    </submittedName>
</protein>
<evidence type="ECO:0000313" key="2">
    <source>
        <dbReference type="EMBL" id="RWA04924.1"/>
    </source>
</evidence>
<evidence type="ECO:0000256" key="1">
    <source>
        <dbReference type="SAM" id="MobiDB-lite"/>
    </source>
</evidence>
<keyword evidence="3" id="KW-1185">Reference proteome</keyword>
<dbReference type="EMBL" id="RYZI01000500">
    <property type="protein sequence ID" value="RWA04924.1"/>
    <property type="molecule type" value="Genomic_DNA"/>
</dbReference>
<proteinExistence type="predicted"/>
<name>A0A439CRW1_9PEZI</name>